<dbReference type="Proteomes" id="UP000035489">
    <property type="component" value="Unassembled WGS sequence"/>
</dbReference>
<evidence type="ECO:0000313" key="1">
    <source>
        <dbReference type="EMBL" id="KLK89969.1"/>
    </source>
</evidence>
<proteinExistence type="predicted"/>
<name>A0A0H1R4J8_9HYPH</name>
<evidence type="ECO:0000313" key="2">
    <source>
        <dbReference type="Proteomes" id="UP000035489"/>
    </source>
</evidence>
<dbReference type="RefSeq" id="WP_047192387.1">
    <property type="nucleotide sequence ID" value="NZ_LCYG01000107.1"/>
</dbReference>
<organism evidence="1 2">
    <name type="scientific">Microvirga vignae</name>
    <dbReference type="NCBI Taxonomy" id="1225564"/>
    <lineage>
        <taxon>Bacteria</taxon>
        <taxon>Pseudomonadati</taxon>
        <taxon>Pseudomonadota</taxon>
        <taxon>Alphaproteobacteria</taxon>
        <taxon>Hyphomicrobiales</taxon>
        <taxon>Methylobacteriaceae</taxon>
        <taxon>Microvirga</taxon>
    </lineage>
</organism>
<protein>
    <submittedName>
        <fullName evidence="1">Uncharacterized protein</fullName>
    </submittedName>
</protein>
<dbReference type="OrthoDB" id="8020593at2"/>
<dbReference type="EMBL" id="LCYG01000107">
    <property type="protein sequence ID" value="KLK89969.1"/>
    <property type="molecule type" value="Genomic_DNA"/>
</dbReference>
<dbReference type="PATRIC" id="fig|1225564.3.peg.208"/>
<sequence>MFTINDTTTAAINILGAIDALESALDRRSVDADVAMTTDQERELLTLGIRDSLLILGMHRKPLPKVLSLLSRRMAISLGISRTKASAALCEFRLVEELAEGLSAPAASAA</sequence>
<comment type="caution">
    <text evidence="1">The sequence shown here is derived from an EMBL/GenBank/DDBJ whole genome shotgun (WGS) entry which is preliminary data.</text>
</comment>
<accession>A0A0H1R4J8</accession>
<gene>
    <name evidence="1" type="ORF">AA309_28380</name>
</gene>
<reference evidence="1 2" key="1">
    <citation type="submission" date="2015-05" db="EMBL/GenBank/DDBJ databases">
        <title>Draft genome sequence of Microvirga vignae strain BR3299, a novel nitrogen fixing bacteria isolated from Brazil semi-aired region.</title>
        <authorList>
            <person name="Zilli J.E."/>
            <person name="Passos S.R."/>
            <person name="Leite J."/>
            <person name="Baldani J.I."/>
            <person name="Xavier G.R."/>
            <person name="Rumjaneck N.G."/>
            <person name="Simoes-Araujo J.L."/>
        </authorList>
    </citation>
    <scope>NUCLEOTIDE SEQUENCE [LARGE SCALE GENOMIC DNA]</scope>
    <source>
        <strain evidence="1 2">BR3299</strain>
    </source>
</reference>
<dbReference type="AlphaFoldDB" id="A0A0H1R4J8"/>
<keyword evidence="2" id="KW-1185">Reference proteome</keyword>